<sequence>MKLTRLLTILTLFLSQMAFADNGLIKVYSQFDAATTAERLEAALTAKGMTIFTRVPHSESAKKVGFPLNSSELFIFGNPKVGSPLMVCNIETGIDLPHKALIYQDNKGLVWLAYNDPDYIAKRHNVSGCEKPIAKMKQALAAFAKHATKAQ</sequence>
<dbReference type="RefSeq" id="WP_119911780.1">
    <property type="nucleotide sequence ID" value="NZ_QZCH01000024.1"/>
</dbReference>
<feature type="signal peptide" evidence="1">
    <location>
        <begin position="1"/>
        <end position="20"/>
    </location>
</feature>
<evidence type="ECO:0000313" key="4">
    <source>
        <dbReference type="Proteomes" id="UP000283255"/>
    </source>
</evidence>
<keyword evidence="1" id="KW-0732">Signal</keyword>
<reference evidence="3 4" key="1">
    <citation type="submission" date="2018-09" db="EMBL/GenBank/DDBJ databases">
        <authorList>
            <person name="Wang F."/>
        </authorList>
    </citation>
    <scope>NUCLEOTIDE SEQUENCE [LARGE SCALE GENOMIC DNA]</scope>
    <source>
        <strain evidence="3 4">PLHSC7-2</strain>
    </source>
</reference>
<evidence type="ECO:0000259" key="2">
    <source>
        <dbReference type="Pfam" id="PF03625"/>
    </source>
</evidence>
<accession>A0A418YBJ3</accession>
<reference evidence="3 4" key="2">
    <citation type="submission" date="2019-01" db="EMBL/GenBank/DDBJ databases">
        <title>Motilimonas pumilus sp. nov., isolated from the gut of sea cucumber (Apostichopus japonicus).</title>
        <authorList>
            <person name="Wang F.-Q."/>
            <person name="Ren L.-H."/>
            <person name="Lin Y.-W."/>
            <person name="Sun G.-H."/>
            <person name="Du Z.-J."/>
            <person name="Zhao J.-X."/>
            <person name="Liu X.-J."/>
            <person name="Liu L.-J."/>
        </authorList>
    </citation>
    <scope>NUCLEOTIDE SEQUENCE [LARGE SCALE GENOMIC DNA]</scope>
    <source>
        <strain evidence="3 4">PLHSC7-2</strain>
    </source>
</reference>
<protein>
    <submittedName>
        <fullName evidence="3">DUF302 domain-containing protein</fullName>
    </submittedName>
</protein>
<dbReference type="CDD" id="cd14797">
    <property type="entry name" value="DUF302"/>
    <property type="match status" value="1"/>
</dbReference>
<feature type="domain" description="DUF302" evidence="2">
    <location>
        <begin position="56"/>
        <end position="117"/>
    </location>
</feature>
<organism evidence="3 4">
    <name type="scientific">Motilimonas pumila</name>
    <dbReference type="NCBI Taxonomy" id="2303987"/>
    <lineage>
        <taxon>Bacteria</taxon>
        <taxon>Pseudomonadati</taxon>
        <taxon>Pseudomonadota</taxon>
        <taxon>Gammaproteobacteria</taxon>
        <taxon>Alteromonadales</taxon>
        <taxon>Alteromonadales genera incertae sedis</taxon>
        <taxon>Motilimonas</taxon>
    </lineage>
</organism>
<dbReference type="Gene3D" id="3.30.310.70">
    <property type="entry name" value="TT1751-like domain"/>
    <property type="match status" value="1"/>
</dbReference>
<keyword evidence="4" id="KW-1185">Reference proteome</keyword>
<name>A0A418YBJ3_9GAMM</name>
<feature type="chain" id="PRO_5019141238" evidence="1">
    <location>
        <begin position="21"/>
        <end position="151"/>
    </location>
</feature>
<dbReference type="PANTHER" id="PTHR38342">
    <property type="entry name" value="SLR5037 PROTEIN"/>
    <property type="match status" value="1"/>
</dbReference>
<comment type="caution">
    <text evidence="3">The sequence shown here is derived from an EMBL/GenBank/DDBJ whole genome shotgun (WGS) entry which is preliminary data.</text>
</comment>
<proteinExistence type="predicted"/>
<dbReference type="PANTHER" id="PTHR38342:SF2">
    <property type="entry name" value="INNER MEMBRANE OR EXPORTED"/>
    <property type="match status" value="1"/>
</dbReference>
<dbReference type="SUPFAM" id="SSF103247">
    <property type="entry name" value="TT1751-like"/>
    <property type="match status" value="1"/>
</dbReference>
<dbReference type="OrthoDB" id="9799367at2"/>
<evidence type="ECO:0000313" key="3">
    <source>
        <dbReference type="EMBL" id="RJG41858.1"/>
    </source>
</evidence>
<dbReference type="InterPro" id="IPR035923">
    <property type="entry name" value="TT1751-like_sf"/>
</dbReference>
<dbReference type="InterPro" id="IPR005180">
    <property type="entry name" value="DUF302"/>
</dbReference>
<dbReference type="EMBL" id="QZCH01000024">
    <property type="protein sequence ID" value="RJG41858.1"/>
    <property type="molecule type" value="Genomic_DNA"/>
</dbReference>
<gene>
    <name evidence="3" type="ORF">D1Z90_15920</name>
</gene>
<dbReference type="Pfam" id="PF03625">
    <property type="entry name" value="DUF302"/>
    <property type="match status" value="1"/>
</dbReference>
<dbReference type="Proteomes" id="UP000283255">
    <property type="component" value="Unassembled WGS sequence"/>
</dbReference>
<dbReference type="AlphaFoldDB" id="A0A418YBJ3"/>
<evidence type="ECO:0000256" key="1">
    <source>
        <dbReference type="SAM" id="SignalP"/>
    </source>
</evidence>